<protein>
    <submittedName>
        <fullName evidence="3">Uncharacterized protein</fullName>
    </submittedName>
</protein>
<accession>A0A6A4GYQ3</accession>
<organism evidence="3 4">
    <name type="scientific">Gymnopus androsaceus JB14</name>
    <dbReference type="NCBI Taxonomy" id="1447944"/>
    <lineage>
        <taxon>Eukaryota</taxon>
        <taxon>Fungi</taxon>
        <taxon>Dikarya</taxon>
        <taxon>Basidiomycota</taxon>
        <taxon>Agaricomycotina</taxon>
        <taxon>Agaricomycetes</taxon>
        <taxon>Agaricomycetidae</taxon>
        <taxon>Agaricales</taxon>
        <taxon>Marasmiineae</taxon>
        <taxon>Omphalotaceae</taxon>
        <taxon>Gymnopus</taxon>
    </lineage>
</organism>
<keyword evidence="2" id="KW-0812">Transmembrane</keyword>
<evidence type="ECO:0000313" key="4">
    <source>
        <dbReference type="Proteomes" id="UP000799118"/>
    </source>
</evidence>
<feature type="transmembrane region" description="Helical" evidence="2">
    <location>
        <begin position="220"/>
        <end position="239"/>
    </location>
</feature>
<evidence type="ECO:0000256" key="1">
    <source>
        <dbReference type="SAM" id="MobiDB-lite"/>
    </source>
</evidence>
<keyword evidence="2" id="KW-1133">Transmembrane helix</keyword>
<gene>
    <name evidence="3" type="ORF">BT96DRAFT_832605</name>
</gene>
<feature type="compositionally biased region" description="Polar residues" evidence="1">
    <location>
        <begin position="8"/>
        <end position="25"/>
    </location>
</feature>
<keyword evidence="4" id="KW-1185">Reference proteome</keyword>
<feature type="transmembrane region" description="Helical" evidence="2">
    <location>
        <begin position="277"/>
        <end position="297"/>
    </location>
</feature>
<dbReference type="OrthoDB" id="3266087at2759"/>
<evidence type="ECO:0000313" key="3">
    <source>
        <dbReference type="EMBL" id="KAE9391022.1"/>
    </source>
</evidence>
<feature type="compositionally biased region" description="Low complexity" evidence="1">
    <location>
        <begin position="83"/>
        <end position="93"/>
    </location>
</feature>
<sequence length="300" mass="33127">MDQEHTSDSTQKNPSPPRTSVSPAISSPLPLRPSAIAEKTPLTPASSGKGKRKAEEVDGNTPPDVRKQRATFAADPRPHRKSGTSSSSYAPSSYTRKRAKLSNAATPPPSRSESQRIQNAANTGTWNSRNSGFPLRSQSRTSHRSQTRNVPSIRASSRRGSISQASIPISALISPHAPSISHQHASPFHMRDPRKPPKIQPTTWKLAFPQASSGGSPPHAWLFFFGFIIFPLWWVAAVLKIPRTRRIEGGHDGQKSVVLDDPQVEHDAKSWRFRCRIMSVVLLFTYIPFIILVAIFAPRR</sequence>
<dbReference type="EMBL" id="ML769638">
    <property type="protein sequence ID" value="KAE9391022.1"/>
    <property type="molecule type" value="Genomic_DNA"/>
</dbReference>
<dbReference type="Proteomes" id="UP000799118">
    <property type="component" value="Unassembled WGS sequence"/>
</dbReference>
<dbReference type="AlphaFoldDB" id="A0A6A4GYQ3"/>
<keyword evidence="2" id="KW-0472">Membrane</keyword>
<feature type="compositionally biased region" description="Polar residues" evidence="1">
    <location>
        <begin position="111"/>
        <end position="131"/>
    </location>
</feature>
<proteinExistence type="predicted"/>
<feature type="region of interest" description="Disordered" evidence="1">
    <location>
        <begin position="1"/>
        <end position="162"/>
    </location>
</feature>
<evidence type="ECO:0000256" key="2">
    <source>
        <dbReference type="SAM" id="Phobius"/>
    </source>
</evidence>
<feature type="compositionally biased region" description="Low complexity" evidence="1">
    <location>
        <begin position="152"/>
        <end position="162"/>
    </location>
</feature>
<reference evidence="3" key="1">
    <citation type="journal article" date="2019" name="Environ. Microbiol.">
        <title>Fungal ecological strategies reflected in gene transcription - a case study of two litter decomposers.</title>
        <authorList>
            <person name="Barbi F."/>
            <person name="Kohler A."/>
            <person name="Barry K."/>
            <person name="Baskaran P."/>
            <person name="Daum C."/>
            <person name="Fauchery L."/>
            <person name="Ihrmark K."/>
            <person name="Kuo A."/>
            <person name="LaButti K."/>
            <person name="Lipzen A."/>
            <person name="Morin E."/>
            <person name="Grigoriev I.V."/>
            <person name="Henrissat B."/>
            <person name="Lindahl B."/>
            <person name="Martin F."/>
        </authorList>
    </citation>
    <scope>NUCLEOTIDE SEQUENCE</scope>
    <source>
        <strain evidence="3">JB14</strain>
    </source>
</reference>
<name>A0A6A4GYQ3_9AGAR</name>